<proteinExistence type="inferred from homology"/>
<keyword evidence="5" id="KW-1185">Reference proteome</keyword>
<reference evidence="4 5" key="1">
    <citation type="submission" date="2020-02" db="EMBL/GenBank/DDBJ databases">
        <title>Aliifodinibius halophilus 2W32, complete genome.</title>
        <authorList>
            <person name="Li Y."/>
            <person name="Wu S."/>
        </authorList>
    </citation>
    <scope>NUCLEOTIDE SEQUENCE [LARGE SCALE GENOMIC DNA]</scope>
    <source>
        <strain evidence="4 5">2W32</strain>
    </source>
</reference>
<dbReference type="NCBIfam" id="TIGR00666">
    <property type="entry name" value="PBP4"/>
    <property type="match status" value="1"/>
</dbReference>
<dbReference type="PRINTS" id="PR00922">
    <property type="entry name" value="DADACBPTASE3"/>
</dbReference>
<dbReference type="SUPFAM" id="SSF56601">
    <property type="entry name" value="beta-lactamase/transpeptidase-like"/>
    <property type="match status" value="1"/>
</dbReference>
<dbReference type="EC" id="3.4.16.4" evidence="4"/>
<dbReference type="InterPro" id="IPR000667">
    <property type="entry name" value="Peptidase_S13"/>
</dbReference>
<evidence type="ECO:0000256" key="2">
    <source>
        <dbReference type="ARBA" id="ARBA00022801"/>
    </source>
</evidence>
<dbReference type="GO" id="GO:0000270">
    <property type="term" value="P:peptidoglycan metabolic process"/>
    <property type="evidence" value="ECO:0007669"/>
    <property type="project" value="TreeGrafter"/>
</dbReference>
<dbReference type="Gene3D" id="3.50.80.20">
    <property type="entry name" value="D-Ala-D-Ala carboxypeptidase C, peptidase S13"/>
    <property type="match status" value="1"/>
</dbReference>
<evidence type="ECO:0000313" key="5">
    <source>
        <dbReference type="Proteomes" id="UP000479132"/>
    </source>
</evidence>
<dbReference type="Gene3D" id="3.40.710.10">
    <property type="entry name" value="DD-peptidase/beta-lactamase superfamily"/>
    <property type="match status" value="2"/>
</dbReference>
<keyword evidence="2 4" id="KW-0378">Hydrolase</keyword>
<accession>A0A6M1T2B8</accession>
<gene>
    <name evidence="4" type="primary">dacB</name>
    <name evidence="4" type="ORF">G3569_00290</name>
</gene>
<feature type="chain" id="PRO_5026891508" evidence="3">
    <location>
        <begin position="26"/>
        <end position="488"/>
    </location>
</feature>
<dbReference type="GO" id="GO:0006508">
    <property type="term" value="P:proteolysis"/>
    <property type="evidence" value="ECO:0007669"/>
    <property type="project" value="InterPro"/>
</dbReference>
<organism evidence="4 5">
    <name type="scientific">Fodinibius halophilus</name>
    <dbReference type="NCBI Taxonomy" id="1736908"/>
    <lineage>
        <taxon>Bacteria</taxon>
        <taxon>Pseudomonadati</taxon>
        <taxon>Balneolota</taxon>
        <taxon>Balneolia</taxon>
        <taxon>Balneolales</taxon>
        <taxon>Balneolaceae</taxon>
        <taxon>Fodinibius</taxon>
    </lineage>
</organism>
<sequence>MSQNKIIYVVIFLLMVMGAADPVVAQSNSSQPDIRHTIEQSLANDAFWSVVVRDSTGQILERYNDEKLVRPASNIKLLTSAAILDELGPDYTFKTKIYGIGYQAGGTWEGDIIIRGSGDPSISGTFYNEDRFHVFDKFYSAIDSMGIQKINGNLIGNTAFFDEQPYPEGWSWQDLSFYYGVEISALSFNNNAVDLRVYADVQIGEKPRIEWFPFDTKYVSFVNEQVITPRGTEYDEYYRRLLGTNTILLRSKLPKGYIEKESLSILNAPRFFLDTFKKYLEYGDVSVNGRIIVDPQEVNWNSKRYKLLTQHESKPLKKLLTRVNKKSDNFYTEMLLKTVAAEHYNARGNTELGLSLVEDFAVAMKMDTTKLEMNDGSGMAANTLVSVDDLSQMLIKMQEHPHFNIYKKSLSIAGVDGSLKNRFVNTPLEGKLFGKTGYVSGVRSISGYMNAKSGQTLAFSVVTNNYTDKTSYIDYVQDKLIKQLYKKF</sequence>
<protein>
    <submittedName>
        <fullName evidence="4">D-alanyl-D-alanine carboxypeptidase/D-alanyl-D-alanine-endopeptidase</fullName>
        <ecNumber evidence="4">3.4.16.4</ecNumber>
    </submittedName>
</protein>
<dbReference type="Proteomes" id="UP000479132">
    <property type="component" value="Unassembled WGS sequence"/>
</dbReference>
<dbReference type="GO" id="GO:0009002">
    <property type="term" value="F:serine-type D-Ala-D-Ala carboxypeptidase activity"/>
    <property type="evidence" value="ECO:0007669"/>
    <property type="project" value="UniProtKB-EC"/>
</dbReference>
<evidence type="ECO:0000256" key="1">
    <source>
        <dbReference type="ARBA" id="ARBA00006096"/>
    </source>
</evidence>
<dbReference type="Pfam" id="PF02113">
    <property type="entry name" value="Peptidase_S13"/>
    <property type="match status" value="1"/>
</dbReference>
<comment type="caution">
    <text evidence="4">The sequence shown here is derived from an EMBL/GenBank/DDBJ whole genome shotgun (WGS) entry which is preliminary data.</text>
</comment>
<name>A0A6M1T2B8_9BACT</name>
<dbReference type="EMBL" id="JAALLS010000001">
    <property type="protein sequence ID" value="NGP86773.1"/>
    <property type="molecule type" value="Genomic_DNA"/>
</dbReference>
<dbReference type="AlphaFoldDB" id="A0A6M1T2B8"/>
<evidence type="ECO:0000313" key="4">
    <source>
        <dbReference type="EMBL" id="NGP86773.1"/>
    </source>
</evidence>
<evidence type="ECO:0000256" key="3">
    <source>
        <dbReference type="SAM" id="SignalP"/>
    </source>
</evidence>
<keyword evidence="4" id="KW-0645">Protease</keyword>
<keyword evidence="3" id="KW-0732">Signal</keyword>
<dbReference type="PANTHER" id="PTHR30023:SF0">
    <property type="entry name" value="PENICILLIN-SENSITIVE CARBOXYPEPTIDASE A"/>
    <property type="match status" value="1"/>
</dbReference>
<feature type="signal peptide" evidence="3">
    <location>
        <begin position="1"/>
        <end position="25"/>
    </location>
</feature>
<dbReference type="RefSeq" id="WP_165264897.1">
    <property type="nucleotide sequence ID" value="NZ_JAALLS010000001.1"/>
</dbReference>
<comment type="similarity">
    <text evidence="1">Belongs to the peptidase S13 family.</text>
</comment>
<dbReference type="InterPro" id="IPR012338">
    <property type="entry name" value="Beta-lactam/transpept-like"/>
</dbReference>
<keyword evidence="4" id="KW-0121">Carboxypeptidase</keyword>
<dbReference type="PANTHER" id="PTHR30023">
    <property type="entry name" value="D-ALANYL-D-ALANINE CARBOXYPEPTIDASE"/>
    <property type="match status" value="1"/>
</dbReference>